<keyword evidence="8 14" id="KW-0119">Carbohydrate metabolism</keyword>
<evidence type="ECO:0000256" key="5">
    <source>
        <dbReference type="ARBA" id="ARBA00023157"/>
    </source>
</evidence>
<feature type="chain" id="PRO_5025000256" description="pectin lyase" evidence="15">
    <location>
        <begin position="18"/>
        <end position="393"/>
    </location>
</feature>
<keyword evidence="3 14" id="KW-0964">Secreted</keyword>
<comment type="function">
    <text evidence="12">Pectinolytic enzymes consist of four classes of enzymes: pectin lyase, polygalacturonase, pectin methylesterase and rhamnogalacturonase. Among pectinolytic enzymes, pectin lyase is the most important in depolymerization of pectin, since it cleaves internal glycosidic bonds of highly methylated pectins.</text>
</comment>
<evidence type="ECO:0000256" key="14">
    <source>
        <dbReference type="RuleBase" id="RU361173"/>
    </source>
</evidence>
<evidence type="ECO:0000256" key="13">
    <source>
        <dbReference type="ARBA" id="ARBA00039082"/>
    </source>
</evidence>
<name>A0A5N6GUK4_ASPFL</name>
<comment type="similarity">
    <text evidence="2 14">Belongs to the polysaccharide lyase 1 family.</text>
</comment>
<dbReference type="InterPro" id="IPR011050">
    <property type="entry name" value="Pectin_lyase_fold/virulence"/>
</dbReference>
<reference evidence="17" key="1">
    <citation type="submission" date="2019-04" db="EMBL/GenBank/DDBJ databases">
        <title>Friends and foes A comparative genomics study of 23 Aspergillus species from section Flavi.</title>
        <authorList>
            <consortium name="DOE Joint Genome Institute"/>
            <person name="Kjaerbolling I."/>
            <person name="Vesth T."/>
            <person name="Frisvad J.C."/>
            <person name="Nybo J.L."/>
            <person name="Theobald S."/>
            <person name="Kildgaard S."/>
            <person name="Isbrandt T."/>
            <person name="Kuo A."/>
            <person name="Sato A."/>
            <person name="Lyhne E.K."/>
            <person name="Kogle M.E."/>
            <person name="Wiebenga A."/>
            <person name="Kun R.S."/>
            <person name="Lubbers R.J."/>
            <person name="Makela M.R."/>
            <person name="Barry K."/>
            <person name="Chovatia M."/>
            <person name="Clum A."/>
            <person name="Daum C."/>
            <person name="Haridas S."/>
            <person name="He G."/>
            <person name="LaButti K."/>
            <person name="Lipzen A."/>
            <person name="Mondo S."/>
            <person name="Riley R."/>
            <person name="Salamov A."/>
            <person name="Simmons B.A."/>
            <person name="Magnuson J.K."/>
            <person name="Henrissat B."/>
            <person name="Mortensen U.H."/>
            <person name="Larsen T.O."/>
            <person name="Devries R.P."/>
            <person name="Grigoriev I.V."/>
            <person name="Machida M."/>
            <person name="Baker S.E."/>
            <person name="Andersen M.R."/>
        </authorList>
    </citation>
    <scope>NUCLEOTIDE SEQUENCE [LARGE SCALE GENOMIC DNA]</scope>
    <source>
        <strain evidence="17">CBS 121.62</strain>
    </source>
</reference>
<dbReference type="SMART" id="SM00656">
    <property type="entry name" value="Amb_all"/>
    <property type="match status" value="1"/>
</dbReference>
<accession>A0A5N6GUK4</accession>
<dbReference type="PANTHER" id="PTHR31683:SF67">
    <property type="entry name" value="PECTIN LYASE F-RELATED"/>
    <property type="match status" value="1"/>
</dbReference>
<gene>
    <name evidence="17" type="ORF">BDV35DRAFT_381296</name>
</gene>
<dbReference type="PANTHER" id="PTHR31683">
    <property type="entry name" value="PECTATE LYASE 18-RELATED"/>
    <property type="match status" value="1"/>
</dbReference>
<dbReference type="GO" id="GO:0005576">
    <property type="term" value="C:extracellular region"/>
    <property type="evidence" value="ECO:0007669"/>
    <property type="project" value="UniProtKB-SubCell"/>
</dbReference>
<comment type="subcellular location">
    <subcellularLocation>
        <location evidence="1 14">Secreted</location>
    </subcellularLocation>
</comment>
<dbReference type="GO" id="GO:0047490">
    <property type="term" value="F:pectin lyase activity"/>
    <property type="evidence" value="ECO:0007669"/>
    <property type="project" value="UniProtKB-EC"/>
</dbReference>
<dbReference type="GO" id="GO:0071555">
    <property type="term" value="P:cell wall organization"/>
    <property type="evidence" value="ECO:0007669"/>
    <property type="project" value="UniProtKB-KW"/>
</dbReference>
<dbReference type="SUPFAM" id="SSF51126">
    <property type="entry name" value="Pectin lyase-like"/>
    <property type="match status" value="1"/>
</dbReference>
<keyword evidence="7 14" id="KW-0456">Lyase</keyword>
<comment type="catalytic activity">
    <reaction evidence="11">
        <text>Eliminative cleavage of (1-&gt;4)-alpha-D-galacturonan methyl ester to give oligosaccharides with 4-deoxy-6-O-methyl-alpha-D-galact-4-enuronosyl groups at their non-reducing ends.</text>
        <dbReference type="EC" id="4.2.2.10"/>
    </reaction>
</comment>
<evidence type="ECO:0000313" key="17">
    <source>
        <dbReference type="EMBL" id="KAB8245615.1"/>
    </source>
</evidence>
<evidence type="ECO:0000256" key="10">
    <source>
        <dbReference type="ARBA" id="ARBA00023326"/>
    </source>
</evidence>
<sequence>MKPLLLLSSLLASSALGFNLSTKVYGKPVGFTYSVTGGGNATPAVPANGAQLLDWLTDSKPRVIVLDKEYNFIGNEGYCENCACCDAIETDFGWCGDRTPVDCTYPNTTTIDVASNKIIVGLGAKGFIRGSGLRLVNGASNVIIQNIHLTDINLGYIWGGDAIYMNGCDLIWIDHVKISLVDRQMISMGYESGGRVTISNTEFDGRTDHFATCDGHHYWTILGLGENDNMSFFNNWIHHTSGRSPDLGSPAILLEGNIFHDVARPTEPGNGYGMFITNSSTVTTCDSAMKRPCQENLLTGSGDLSPYTTNNVTSLQTIADADEQNINIMPVSQVRAYVLANAGIGKVGFNSTVTPTVSPSSSVMTPPATVAPYQVHKDNSHGHQYLRFHHRRP</sequence>
<dbReference type="EC" id="4.2.2.10" evidence="13"/>
<keyword evidence="6" id="KW-0325">Glycoprotein</keyword>
<protein>
    <recommendedName>
        <fullName evidence="13">pectin lyase</fullName>
        <ecNumber evidence="13">4.2.2.10</ecNumber>
    </recommendedName>
</protein>
<dbReference type="GO" id="GO:0030570">
    <property type="term" value="F:pectate lyase activity"/>
    <property type="evidence" value="ECO:0007669"/>
    <property type="project" value="InterPro"/>
</dbReference>
<dbReference type="InterPro" id="IPR002022">
    <property type="entry name" value="Pec_lyase"/>
</dbReference>
<feature type="domain" description="Pectate lyase" evidence="16">
    <location>
        <begin position="75"/>
        <end position="265"/>
    </location>
</feature>
<evidence type="ECO:0000256" key="8">
    <source>
        <dbReference type="ARBA" id="ARBA00023277"/>
    </source>
</evidence>
<evidence type="ECO:0000256" key="4">
    <source>
        <dbReference type="ARBA" id="ARBA00022729"/>
    </source>
</evidence>
<evidence type="ECO:0000256" key="12">
    <source>
        <dbReference type="ARBA" id="ARBA00037631"/>
    </source>
</evidence>
<evidence type="ECO:0000256" key="6">
    <source>
        <dbReference type="ARBA" id="ARBA00023180"/>
    </source>
</evidence>
<evidence type="ECO:0000256" key="2">
    <source>
        <dbReference type="ARBA" id="ARBA00010980"/>
    </source>
</evidence>
<dbReference type="InterPro" id="IPR012334">
    <property type="entry name" value="Pectin_lyas_fold"/>
</dbReference>
<evidence type="ECO:0000256" key="9">
    <source>
        <dbReference type="ARBA" id="ARBA00023316"/>
    </source>
</evidence>
<proteinExistence type="inferred from homology"/>
<evidence type="ECO:0000256" key="15">
    <source>
        <dbReference type="SAM" id="SignalP"/>
    </source>
</evidence>
<dbReference type="GO" id="GO:0000272">
    <property type="term" value="P:polysaccharide catabolic process"/>
    <property type="evidence" value="ECO:0007669"/>
    <property type="project" value="UniProtKB-KW"/>
</dbReference>
<keyword evidence="4 15" id="KW-0732">Signal</keyword>
<dbReference type="Proteomes" id="UP000325434">
    <property type="component" value="Unassembled WGS sequence"/>
</dbReference>
<keyword evidence="5" id="KW-1015">Disulfide bond</keyword>
<feature type="signal peptide" evidence="15">
    <location>
        <begin position="1"/>
        <end position="17"/>
    </location>
</feature>
<evidence type="ECO:0000256" key="7">
    <source>
        <dbReference type="ARBA" id="ARBA00023239"/>
    </source>
</evidence>
<keyword evidence="9" id="KW-0961">Cell wall biogenesis/degradation</keyword>
<evidence type="ECO:0000256" key="1">
    <source>
        <dbReference type="ARBA" id="ARBA00004613"/>
    </source>
</evidence>
<evidence type="ECO:0000256" key="3">
    <source>
        <dbReference type="ARBA" id="ARBA00022525"/>
    </source>
</evidence>
<dbReference type="Gene3D" id="2.160.20.10">
    <property type="entry name" value="Single-stranded right-handed beta-helix, Pectin lyase-like"/>
    <property type="match status" value="1"/>
</dbReference>
<dbReference type="EMBL" id="ML734610">
    <property type="protein sequence ID" value="KAB8245615.1"/>
    <property type="molecule type" value="Genomic_DNA"/>
</dbReference>
<dbReference type="AlphaFoldDB" id="A0A5N6GUK4"/>
<dbReference type="Pfam" id="PF00544">
    <property type="entry name" value="Pectate_lyase_4"/>
    <property type="match status" value="1"/>
</dbReference>
<evidence type="ECO:0000259" key="16">
    <source>
        <dbReference type="SMART" id="SM00656"/>
    </source>
</evidence>
<keyword evidence="10 14" id="KW-0624">Polysaccharide degradation</keyword>
<organism evidence="17">
    <name type="scientific">Aspergillus flavus</name>
    <dbReference type="NCBI Taxonomy" id="5059"/>
    <lineage>
        <taxon>Eukaryota</taxon>
        <taxon>Fungi</taxon>
        <taxon>Dikarya</taxon>
        <taxon>Ascomycota</taxon>
        <taxon>Pezizomycotina</taxon>
        <taxon>Eurotiomycetes</taxon>
        <taxon>Eurotiomycetidae</taxon>
        <taxon>Eurotiales</taxon>
        <taxon>Aspergillaceae</taxon>
        <taxon>Aspergillus</taxon>
        <taxon>Aspergillus subgen. Circumdati</taxon>
    </lineage>
</organism>
<evidence type="ECO:0000256" key="11">
    <source>
        <dbReference type="ARBA" id="ARBA00036818"/>
    </source>
</evidence>
<dbReference type="InterPro" id="IPR045032">
    <property type="entry name" value="PEL"/>
</dbReference>
<dbReference type="VEuPathDB" id="FungiDB:F9C07_2221325"/>
<dbReference type="VEuPathDB" id="FungiDB:AFLA_001835"/>